<feature type="active site" evidence="5">
    <location>
        <position position="266"/>
    </location>
</feature>
<accession>A0A9P4SGA7</accession>
<comment type="similarity">
    <text evidence="1 6">Belongs to the aldehyde dehydrogenase family.</text>
</comment>
<evidence type="ECO:0000313" key="8">
    <source>
        <dbReference type="EMBL" id="KAF2841220.1"/>
    </source>
</evidence>
<dbReference type="PROSITE" id="PS00687">
    <property type="entry name" value="ALDEHYDE_DEHYDR_GLU"/>
    <property type="match status" value="1"/>
</dbReference>
<dbReference type="GO" id="GO:0004029">
    <property type="term" value="F:aldehyde dehydrogenase (NAD+) activity"/>
    <property type="evidence" value="ECO:0007669"/>
    <property type="project" value="UniProtKB-EC"/>
</dbReference>
<name>A0A9P4SGA7_9PEZI</name>
<dbReference type="FunFam" id="3.40.309.10:FF:000012">
    <property type="entry name" value="Betaine aldehyde dehydrogenase"/>
    <property type="match status" value="1"/>
</dbReference>
<dbReference type="Proteomes" id="UP000799429">
    <property type="component" value="Unassembled WGS sequence"/>
</dbReference>
<comment type="catalytic activity">
    <reaction evidence="4">
        <text>an aldehyde + NAD(+) + H2O = a carboxylate + NADH + 2 H(+)</text>
        <dbReference type="Rhea" id="RHEA:16185"/>
        <dbReference type="ChEBI" id="CHEBI:15377"/>
        <dbReference type="ChEBI" id="CHEBI:15378"/>
        <dbReference type="ChEBI" id="CHEBI:17478"/>
        <dbReference type="ChEBI" id="CHEBI:29067"/>
        <dbReference type="ChEBI" id="CHEBI:57540"/>
        <dbReference type="ChEBI" id="CHEBI:57945"/>
        <dbReference type="EC" id="1.2.1.3"/>
    </reaction>
</comment>
<dbReference type="SUPFAM" id="SSF53720">
    <property type="entry name" value="ALDH-like"/>
    <property type="match status" value="1"/>
</dbReference>
<evidence type="ECO:0000313" key="9">
    <source>
        <dbReference type="Proteomes" id="UP000799429"/>
    </source>
</evidence>
<dbReference type="InterPro" id="IPR016160">
    <property type="entry name" value="Ald_DH_CS_CYS"/>
</dbReference>
<dbReference type="Gene3D" id="3.40.309.10">
    <property type="entry name" value="Aldehyde Dehydrogenase, Chain A, domain 2"/>
    <property type="match status" value="1"/>
</dbReference>
<dbReference type="OrthoDB" id="310895at2759"/>
<reference evidence="8" key="1">
    <citation type="journal article" date="2020" name="Stud. Mycol.">
        <title>101 Dothideomycetes genomes: a test case for predicting lifestyles and emergence of pathogens.</title>
        <authorList>
            <person name="Haridas S."/>
            <person name="Albert R."/>
            <person name="Binder M."/>
            <person name="Bloem J."/>
            <person name="Labutti K."/>
            <person name="Salamov A."/>
            <person name="Andreopoulos B."/>
            <person name="Baker S."/>
            <person name="Barry K."/>
            <person name="Bills G."/>
            <person name="Bluhm B."/>
            <person name="Cannon C."/>
            <person name="Castanera R."/>
            <person name="Culley D."/>
            <person name="Daum C."/>
            <person name="Ezra D."/>
            <person name="Gonzalez J."/>
            <person name="Henrissat B."/>
            <person name="Kuo A."/>
            <person name="Liang C."/>
            <person name="Lipzen A."/>
            <person name="Lutzoni F."/>
            <person name="Magnuson J."/>
            <person name="Mondo S."/>
            <person name="Nolan M."/>
            <person name="Ohm R."/>
            <person name="Pangilinan J."/>
            <person name="Park H.-J."/>
            <person name="Ramirez L."/>
            <person name="Alfaro M."/>
            <person name="Sun H."/>
            <person name="Tritt A."/>
            <person name="Yoshinaga Y."/>
            <person name="Zwiers L.-H."/>
            <person name="Turgeon B."/>
            <person name="Goodwin S."/>
            <person name="Spatafora J."/>
            <person name="Crous P."/>
            <person name="Grigoriev I."/>
        </authorList>
    </citation>
    <scope>NUCLEOTIDE SEQUENCE</scope>
    <source>
        <strain evidence="8">CBS 101060</strain>
    </source>
</reference>
<dbReference type="Gene3D" id="3.40.605.10">
    <property type="entry name" value="Aldehyde Dehydrogenase, Chain A, domain 1"/>
    <property type="match status" value="1"/>
</dbReference>
<dbReference type="FunFam" id="3.40.605.10:FF:000001">
    <property type="entry name" value="Aldehyde dehydrogenase 1"/>
    <property type="match status" value="1"/>
</dbReference>
<proteinExistence type="inferred from homology"/>
<keyword evidence="9" id="KW-1185">Reference proteome</keyword>
<evidence type="ECO:0000259" key="7">
    <source>
        <dbReference type="Pfam" id="PF00171"/>
    </source>
</evidence>
<dbReference type="EC" id="1.2.1.3" evidence="3"/>
<dbReference type="PROSITE" id="PS00070">
    <property type="entry name" value="ALDEHYDE_DEHYDR_CYS"/>
    <property type="match status" value="1"/>
</dbReference>
<evidence type="ECO:0000256" key="4">
    <source>
        <dbReference type="ARBA" id="ARBA00049194"/>
    </source>
</evidence>
<keyword evidence="2 6" id="KW-0560">Oxidoreductase</keyword>
<evidence type="ECO:0000256" key="1">
    <source>
        <dbReference type="ARBA" id="ARBA00009986"/>
    </source>
</evidence>
<gene>
    <name evidence="8" type="ORF">M501DRAFT_969443</name>
</gene>
<organism evidence="8 9">
    <name type="scientific">Patellaria atrata CBS 101060</name>
    <dbReference type="NCBI Taxonomy" id="1346257"/>
    <lineage>
        <taxon>Eukaryota</taxon>
        <taxon>Fungi</taxon>
        <taxon>Dikarya</taxon>
        <taxon>Ascomycota</taxon>
        <taxon>Pezizomycotina</taxon>
        <taxon>Dothideomycetes</taxon>
        <taxon>Dothideomycetes incertae sedis</taxon>
        <taxon>Patellariales</taxon>
        <taxon>Patellariaceae</taxon>
        <taxon>Patellaria</taxon>
    </lineage>
</organism>
<dbReference type="InterPro" id="IPR016161">
    <property type="entry name" value="Ald_DH/histidinol_DH"/>
</dbReference>
<evidence type="ECO:0000256" key="6">
    <source>
        <dbReference type="RuleBase" id="RU003345"/>
    </source>
</evidence>
<dbReference type="Pfam" id="PF00171">
    <property type="entry name" value="Aldedh"/>
    <property type="match status" value="1"/>
</dbReference>
<sequence length="498" mass="53186">MGATTNGTSTNGTNGTVANPIETRLFIDGKFVDASDKGTFKLYSPRTREQVAEVAEATVEDVDAAVAAAKKAQPAWEALSPFVRGAYMKKLAALIRENHDELAALEAKSMGKPVSAYIDSHAAAWKFEYYSEAAMAFHGSTSLHTPGFINITLKQPFGVAAAIIPWNLPLLFFGHKVAPAIAAGNCIVLKSSEKAPLTSIKVAQLIEKVGFPPGVINVISGHGPVSGSALSTHMDVRVISFTGSGRTGRIIQAAAAKSNLKNVILELGGKSPAVVFDDANFDDAVKATAKSVYWNSGQVCIANSRIYVQDTIAEKFVTAFNEEMKAVVAGDPLDKETALGPVADEKQYEIINEYIKSGKEAGGKLQMGGAEADTQRNGYVIKPTVFLETPDDAKMMREEIFGPVVNISAFKTEEEVLARANNTEYGLFAAVFTKNIDRALRMAKNLESGIVGVNCTSPNTTHDLPFGGIKSSGLGREGIHNSMENFTETKTVVIKIDS</sequence>
<evidence type="ECO:0000256" key="2">
    <source>
        <dbReference type="ARBA" id="ARBA00023002"/>
    </source>
</evidence>
<comment type="caution">
    <text evidence="8">The sequence shown here is derived from an EMBL/GenBank/DDBJ whole genome shotgun (WGS) entry which is preliminary data.</text>
</comment>
<evidence type="ECO:0000256" key="5">
    <source>
        <dbReference type="PROSITE-ProRule" id="PRU10007"/>
    </source>
</evidence>
<dbReference type="PANTHER" id="PTHR11699">
    <property type="entry name" value="ALDEHYDE DEHYDROGENASE-RELATED"/>
    <property type="match status" value="1"/>
</dbReference>
<dbReference type="InterPro" id="IPR016163">
    <property type="entry name" value="Ald_DH_C"/>
</dbReference>
<dbReference type="InterPro" id="IPR015590">
    <property type="entry name" value="Aldehyde_DH_dom"/>
</dbReference>
<feature type="domain" description="Aldehyde dehydrogenase" evidence="7">
    <location>
        <begin position="32"/>
        <end position="492"/>
    </location>
</feature>
<dbReference type="InterPro" id="IPR029510">
    <property type="entry name" value="Ald_DH_CS_GLU"/>
</dbReference>
<evidence type="ECO:0000256" key="3">
    <source>
        <dbReference type="ARBA" id="ARBA00024226"/>
    </source>
</evidence>
<protein>
    <recommendedName>
        <fullName evidence="3">aldehyde dehydrogenase (NAD(+))</fullName>
        <ecNumber evidence="3">1.2.1.3</ecNumber>
    </recommendedName>
</protein>
<dbReference type="EMBL" id="MU006091">
    <property type="protein sequence ID" value="KAF2841220.1"/>
    <property type="molecule type" value="Genomic_DNA"/>
</dbReference>
<dbReference type="AlphaFoldDB" id="A0A9P4SGA7"/>
<dbReference type="InterPro" id="IPR016162">
    <property type="entry name" value="Ald_DH_N"/>
</dbReference>